<dbReference type="SUPFAM" id="SSF56436">
    <property type="entry name" value="C-type lectin-like"/>
    <property type="match status" value="1"/>
</dbReference>
<evidence type="ECO:0000259" key="1">
    <source>
        <dbReference type="PROSITE" id="PS50041"/>
    </source>
</evidence>
<dbReference type="SMART" id="SM00034">
    <property type="entry name" value="CLECT"/>
    <property type="match status" value="1"/>
</dbReference>
<organism evidence="2 3">
    <name type="scientific">Drosophila lebanonensis</name>
    <name type="common">Fruit fly</name>
    <name type="synonym">Scaptodrosophila lebanonensis</name>
    <dbReference type="NCBI Taxonomy" id="7225"/>
    <lineage>
        <taxon>Eukaryota</taxon>
        <taxon>Metazoa</taxon>
        <taxon>Ecdysozoa</taxon>
        <taxon>Arthropoda</taxon>
        <taxon>Hexapoda</taxon>
        <taxon>Insecta</taxon>
        <taxon>Pterygota</taxon>
        <taxon>Neoptera</taxon>
        <taxon>Endopterygota</taxon>
        <taxon>Diptera</taxon>
        <taxon>Brachycera</taxon>
        <taxon>Muscomorpha</taxon>
        <taxon>Ephydroidea</taxon>
        <taxon>Drosophilidae</taxon>
        <taxon>Scaptodrosophila</taxon>
    </lineage>
</organism>
<sequence>MLFLCINVAKVNARGVCHYFSTKETDWSTALQICQENGLCLADLNKKEHFSILTWHLQGGDRTEYWFGLNHFLSNSLKYVGNNLPVRFIPESGNTDTDGNRQCGYIKPVTDSFTIAMADCSEKKRFICAESIACNSIHTNSTYSSGYFVWPSCNWGE</sequence>
<dbReference type="CDD" id="cd00037">
    <property type="entry name" value="CLECT"/>
    <property type="match status" value="1"/>
</dbReference>
<dbReference type="RefSeq" id="XP_030388037.1">
    <property type="nucleotide sequence ID" value="XM_030532177.1"/>
</dbReference>
<protein>
    <submittedName>
        <fullName evidence="3">Uncharacterized protein LOC115634455 isoform X1</fullName>
    </submittedName>
</protein>
<dbReference type="Proteomes" id="UP000504634">
    <property type="component" value="Unplaced"/>
</dbReference>
<dbReference type="InterPro" id="IPR016186">
    <property type="entry name" value="C-type_lectin-like/link_sf"/>
</dbReference>
<dbReference type="GeneID" id="115634455"/>
<dbReference type="PROSITE" id="PS50041">
    <property type="entry name" value="C_TYPE_LECTIN_2"/>
    <property type="match status" value="1"/>
</dbReference>
<dbReference type="Gene3D" id="3.10.100.10">
    <property type="entry name" value="Mannose-Binding Protein A, subunit A"/>
    <property type="match status" value="1"/>
</dbReference>
<dbReference type="InterPro" id="IPR016187">
    <property type="entry name" value="CTDL_fold"/>
</dbReference>
<dbReference type="Pfam" id="PF00059">
    <property type="entry name" value="Lectin_C"/>
    <property type="match status" value="1"/>
</dbReference>
<evidence type="ECO:0000313" key="2">
    <source>
        <dbReference type="Proteomes" id="UP000504634"/>
    </source>
</evidence>
<name>A0A6J2ULC8_DROLE</name>
<proteinExistence type="predicted"/>
<dbReference type="OrthoDB" id="10588473at2759"/>
<evidence type="ECO:0000313" key="3">
    <source>
        <dbReference type="RefSeq" id="XP_030388037.1"/>
    </source>
</evidence>
<dbReference type="AlphaFoldDB" id="A0A6J2ULC8"/>
<dbReference type="InterPro" id="IPR001304">
    <property type="entry name" value="C-type_lectin-like"/>
</dbReference>
<gene>
    <name evidence="3" type="primary">LOC115634455</name>
</gene>
<reference evidence="3" key="1">
    <citation type="submission" date="2025-08" db="UniProtKB">
        <authorList>
            <consortium name="RefSeq"/>
        </authorList>
    </citation>
    <scope>IDENTIFICATION</scope>
    <source>
        <strain evidence="3">11010-0011.00</strain>
        <tissue evidence="3">Whole body</tissue>
    </source>
</reference>
<accession>A0A6J2ULC8</accession>
<keyword evidence="2" id="KW-1185">Reference proteome</keyword>
<feature type="domain" description="C-type lectin" evidence="1">
    <location>
        <begin position="13"/>
        <end position="129"/>
    </location>
</feature>